<keyword evidence="3" id="KW-1133">Transmembrane helix</keyword>
<dbReference type="PANTHER" id="PTHR34136">
    <property type="match status" value="1"/>
</dbReference>
<keyword evidence="2" id="KW-0808">Transferase</keyword>
<evidence type="ECO:0008006" key="6">
    <source>
        <dbReference type="Google" id="ProtNLM"/>
    </source>
</evidence>
<reference evidence="4 5" key="1">
    <citation type="journal article" date="2016" name="Environ. Microbiol.">
        <title>Genomic resolution of a cold subsurface aquifer community provides metabolic insights for novel microbes adapted to high CO concentrations.</title>
        <authorList>
            <person name="Probst A.J."/>
            <person name="Castelle C.J."/>
            <person name="Singh A."/>
            <person name="Brown C.T."/>
            <person name="Anantharaman K."/>
            <person name="Sharon I."/>
            <person name="Hug L.A."/>
            <person name="Burstein D."/>
            <person name="Emerson J.B."/>
            <person name="Thomas B.C."/>
            <person name="Banfield J.F."/>
        </authorList>
    </citation>
    <scope>NUCLEOTIDE SEQUENCE [LARGE SCALE GENOMIC DNA]</scope>
    <source>
        <strain evidence="4">CG1_02_42_45</strain>
    </source>
</reference>
<dbReference type="AlphaFoldDB" id="A0A1J4RSN7"/>
<feature type="transmembrane region" description="Helical" evidence="3">
    <location>
        <begin position="90"/>
        <end position="110"/>
    </location>
</feature>
<proteinExistence type="predicted"/>
<dbReference type="Pfam" id="PF03808">
    <property type="entry name" value="Glyco_tran_WecG"/>
    <property type="match status" value="1"/>
</dbReference>
<dbReference type="InterPro" id="IPR004629">
    <property type="entry name" value="WecG_TagA_CpsF"/>
</dbReference>
<evidence type="ECO:0000313" key="5">
    <source>
        <dbReference type="Proteomes" id="UP000182753"/>
    </source>
</evidence>
<evidence type="ECO:0000256" key="2">
    <source>
        <dbReference type="ARBA" id="ARBA00022679"/>
    </source>
</evidence>
<sequence>MANLRRRKIDILGISIDSFTKEEALRYIGKKISAKNPLFLTTVNTEFANKALESSEVATMLGKTSLNLADGVGILWAARFLRTRLPKQKFWRYIFSFLKFFGSLATIIIYPKYIRTPIPERISGSDFIWELSRFAARNNLSVFLLGGDPTVPEQAALKLQTDIYDLRMAGTYEGTPKIEDEDKIIRIIKKAGPDILFVAYGVPAEELWLGRNLKKTGAKIGIGVGGTFDFLAGRKPRAPKFIRSIGLEWLYRLIIEPRRFHRQLALPKFAWRVFRYKIRTNND</sequence>
<protein>
    <recommendedName>
        <fullName evidence="6">Glycosyltransferase</fullName>
    </recommendedName>
</protein>
<dbReference type="NCBIfam" id="TIGR00696">
    <property type="entry name" value="wecG_tagA_cpsF"/>
    <property type="match status" value="1"/>
</dbReference>
<keyword evidence="1" id="KW-0328">Glycosyltransferase</keyword>
<evidence type="ECO:0000256" key="1">
    <source>
        <dbReference type="ARBA" id="ARBA00022676"/>
    </source>
</evidence>
<organism evidence="4 5">
    <name type="scientific">Candidatus Berkelbacteria bacterium CG1_02_42_45</name>
    <dbReference type="NCBI Taxonomy" id="1805036"/>
    <lineage>
        <taxon>Bacteria</taxon>
        <taxon>Candidatus Berkelbacteria</taxon>
    </lineage>
</organism>
<evidence type="ECO:0000256" key="3">
    <source>
        <dbReference type="SAM" id="Phobius"/>
    </source>
</evidence>
<name>A0A1J4RSN7_9BACT</name>
<dbReference type="GO" id="GO:0016758">
    <property type="term" value="F:hexosyltransferase activity"/>
    <property type="evidence" value="ECO:0007669"/>
    <property type="project" value="TreeGrafter"/>
</dbReference>
<dbReference type="CDD" id="cd06533">
    <property type="entry name" value="Glyco_transf_WecG_TagA"/>
    <property type="match status" value="1"/>
</dbReference>
<gene>
    <name evidence="4" type="ORF">AUJ40_02825</name>
</gene>
<dbReference type="EMBL" id="MNUJ01000056">
    <property type="protein sequence ID" value="OIN88918.1"/>
    <property type="molecule type" value="Genomic_DNA"/>
</dbReference>
<keyword evidence="3" id="KW-0812">Transmembrane</keyword>
<dbReference type="Proteomes" id="UP000182753">
    <property type="component" value="Unassembled WGS sequence"/>
</dbReference>
<comment type="caution">
    <text evidence="4">The sequence shown here is derived from an EMBL/GenBank/DDBJ whole genome shotgun (WGS) entry which is preliminary data.</text>
</comment>
<keyword evidence="3" id="KW-0472">Membrane</keyword>
<dbReference type="PANTHER" id="PTHR34136:SF1">
    <property type="entry name" value="UDP-N-ACETYL-D-MANNOSAMINURONIC ACID TRANSFERASE"/>
    <property type="match status" value="1"/>
</dbReference>
<accession>A0A1J4RSN7</accession>
<evidence type="ECO:0000313" key="4">
    <source>
        <dbReference type="EMBL" id="OIN88918.1"/>
    </source>
</evidence>